<keyword evidence="14" id="KW-1185">Reference proteome</keyword>
<dbReference type="FunCoup" id="Q755F1">
    <property type="interactions" value="68"/>
</dbReference>
<dbReference type="PANTHER" id="PTHR43840">
    <property type="entry name" value="MITOCHONDRIAL METAL TRANSPORTER 1-RELATED"/>
    <property type="match status" value="1"/>
</dbReference>
<keyword evidence="9" id="KW-0472">Membrane</keyword>
<reference evidence="13 14" key="1">
    <citation type="journal article" date="2004" name="Science">
        <title>The Ashbya gossypii genome as a tool for mapping the ancient Saccharomyces cerevisiae genome.</title>
        <authorList>
            <person name="Dietrich F.S."/>
            <person name="Voegeli S."/>
            <person name="Brachat S."/>
            <person name="Lerch A."/>
            <person name="Gates K."/>
            <person name="Steiner S."/>
            <person name="Mohr C."/>
            <person name="Pohlmann R."/>
            <person name="Luedi P."/>
            <person name="Choi S."/>
            <person name="Wing R.A."/>
            <person name="Flavier A."/>
            <person name="Gaffney T.D."/>
            <person name="Philippsen P."/>
        </authorList>
    </citation>
    <scope>NUCLEOTIDE SEQUENCE [LARGE SCALE GENOMIC DNA]</scope>
    <source>
        <strain evidence="14">ATCC 10895 / CBS 109.51 / FGSC 9923 / NRRL Y-1056</strain>
    </source>
</reference>
<dbReference type="PANTHER" id="PTHR43840:SF15">
    <property type="entry name" value="MITOCHONDRIAL METAL TRANSPORTER 1-RELATED"/>
    <property type="match status" value="1"/>
</dbReference>
<gene>
    <name evidence="13" type="ORF">AGOS_AFL128C</name>
</gene>
<dbReference type="Proteomes" id="UP000000591">
    <property type="component" value="Chromosome VI"/>
</dbReference>
<evidence type="ECO:0000256" key="5">
    <source>
        <dbReference type="ARBA" id="ARBA00022496"/>
    </source>
</evidence>
<dbReference type="AlphaFoldDB" id="Q755F1"/>
<dbReference type="EMBL" id="AE016819">
    <property type="protein sequence ID" value="AAS53246.2"/>
    <property type="molecule type" value="Genomic_DNA"/>
</dbReference>
<keyword evidence="3" id="KW-0408">Iron</keyword>
<keyword evidence="6" id="KW-0812">Transmembrane</keyword>
<evidence type="ECO:0000256" key="2">
    <source>
        <dbReference type="ARBA" id="ARBA00008873"/>
    </source>
</evidence>
<evidence type="ECO:0000256" key="1">
    <source>
        <dbReference type="ARBA" id="ARBA00004141"/>
    </source>
</evidence>
<evidence type="ECO:0000259" key="12">
    <source>
        <dbReference type="Pfam" id="PF01545"/>
    </source>
</evidence>
<evidence type="ECO:0000256" key="10">
    <source>
        <dbReference type="ARBA" id="ARBA00055037"/>
    </source>
</evidence>
<dbReference type="SUPFAM" id="SSF161111">
    <property type="entry name" value="Cation efflux protein transmembrane domain-like"/>
    <property type="match status" value="1"/>
</dbReference>
<dbReference type="GO" id="GO:0006879">
    <property type="term" value="P:intracellular iron ion homeostasis"/>
    <property type="evidence" value="ECO:0007669"/>
    <property type="project" value="UniProtKB-KW"/>
</dbReference>
<comment type="similarity">
    <text evidence="2">Belongs to the cation diffusion facilitator (CDF) transporter (TC 2.A.4) family. SLC30A subfamily.</text>
</comment>
<dbReference type="RefSeq" id="NP_985422.2">
    <property type="nucleotide sequence ID" value="NM_210776.2"/>
</dbReference>
<dbReference type="GO" id="GO:0005739">
    <property type="term" value="C:mitochondrion"/>
    <property type="evidence" value="ECO:0007669"/>
    <property type="project" value="UniProtKB-ARBA"/>
</dbReference>
<reference evidence="14" key="2">
    <citation type="journal article" date="2013" name="G3 (Bethesda)">
        <title>Genomes of Ashbya fungi isolated from insects reveal four mating-type loci, numerous translocations, lack of transposons, and distinct gene duplications.</title>
        <authorList>
            <person name="Dietrich F.S."/>
            <person name="Voegeli S."/>
            <person name="Kuo S."/>
            <person name="Philippsen P."/>
        </authorList>
    </citation>
    <scope>GENOME REANNOTATION</scope>
    <source>
        <strain evidence="14">ATCC 10895 / CBS 109.51 / FGSC 9923 / NRRL Y-1056</strain>
    </source>
</reference>
<keyword evidence="5" id="KW-0410">Iron transport</keyword>
<feature type="compositionally biased region" description="Basic and acidic residues" evidence="11">
    <location>
        <begin position="441"/>
        <end position="455"/>
    </location>
</feature>
<organism evidence="13 14">
    <name type="scientific">Eremothecium gossypii (strain ATCC 10895 / CBS 109.51 / FGSC 9923 / NRRL Y-1056)</name>
    <name type="common">Yeast</name>
    <name type="synonym">Ashbya gossypii</name>
    <dbReference type="NCBI Taxonomy" id="284811"/>
    <lineage>
        <taxon>Eukaryota</taxon>
        <taxon>Fungi</taxon>
        <taxon>Dikarya</taxon>
        <taxon>Ascomycota</taxon>
        <taxon>Saccharomycotina</taxon>
        <taxon>Saccharomycetes</taxon>
        <taxon>Saccharomycetales</taxon>
        <taxon>Saccharomycetaceae</taxon>
        <taxon>Eremothecium</taxon>
    </lineage>
</organism>
<feature type="domain" description="Cation efflux protein transmembrane" evidence="12">
    <location>
        <begin position="121"/>
        <end position="333"/>
    </location>
</feature>
<evidence type="ECO:0000256" key="7">
    <source>
        <dbReference type="ARBA" id="ARBA00022989"/>
    </source>
</evidence>
<dbReference type="HOGENOM" id="CLU_013430_12_2_1"/>
<keyword evidence="8" id="KW-0406">Ion transport</keyword>
<keyword evidence="4" id="KW-0813">Transport</keyword>
<dbReference type="eggNOG" id="KOG1485">
    <property type="taxonomic scope" value="Eukaryota"/>
</dbReference>
<dbReference type="InParanoid" id="Q755F1"/>
<dbReference type="InterPro" id="IPR050291">
    <property type="entry name" value="CDF_Transporter"/>
</dbReference>
<dbReference type="GO" id="GO:0006826">
    <property type="term" value="P:iron ion transport"/>
    <property type="evidence" value="ECO:0007669"/>
    <property type="project" value="UniProtKB-KW"/>
</dbReference>
<comment type="subcellular location">
    <subcellularLocation>
        <location evidence="1">Membrane</location>
        <topology evidence="1">Multi-pass membrane protein</topology>
    </subcellularLocation>
</comment>
<dbReference type="InterPro" id="IPR027469">
    <property type="entry name" value="Cation_efflux_TMD_sf"/>
</dbReference>
<accession>Q755F1</accession>
<dbReference type="OMA" id="GVYFHSQ"/>
<dbReference type="OrthoDB" id="435980at2759"/>
<evidence type="ECO:0000313" key="13">
    <source>
        <dbReference type="EMBL" id="AAS53246.2"/>
    </source>
</evidence>
<dbReference type="Pfam" id="PF01545">
    <property type="entry name" value="Cation_efflux"/>
    <property type="match status" value="1"/>
</dbReference>
<dbReference type="GO" id="GO:0008324">
    <property type="term" value="F:monoatomic cation transmembrane transporter activity"/>
    <property type="evidence" value="ECO:0000318"/>
    <property type="project" value="GO_Central"/>
</dbReference>
<keyword evidence="7" id="KW-1133">Transmembrane helix</keyword>
<keyword evidence="3" id="KW-0409">Iron storage</keyword>
<dbReference type="GO" id="GO:0016020">
    <property type="term" value="C:membrane"/>
    <property type="evidence" value="ECO:0000318"/>
    <property type="project" value="GO_Central"/>
</dbReference>
<dbReference type="InterPro" id="IPR058533">
    <property type="entry name" value="Cation_efflux_TM"/>
</dbReference>
<protein>
    <submittedName>
        <fullName evidence="13">AFL128Cp</fullName>
    </submittedName>
</protein>
<evidence type="ECO:0000313" key="14">
    <source>
        <dbReference type="Proteomes" id="UP000000591"/>
    </source>
</evidence>
<evidence type="ECO:0000256" key="9">
    <source>
        <dbReference type="ARBA" id="ARBA00023136"/>
    </source>
</evidence>
<dbReference type="STRING" id="284811.Q755F1"/>
<evidence type="ECO:0000256" key="11">
    <source>
        <dbReference type="SAM" id="MobiDB-lite"/>
    </source>
</evidence>
<evidence type="ECO:0000256" key="4">
    <source>
        <dbReference type="ARBA" id="ARBA00022448"/>
    </source>
</evidence>
<dbReference type="Gene3D" id="1.20.1510.10">
    <property type="entry name" value="Cation efflux protein transmembrane domain"/>
    <property type="match status" value="1"/>
</dbReference>
<dbReference type="GeneID" id="4621649"/>
<dbReference type="FunFam" id="1.20.1510.10:FF:000013">
    <property type="entry name" value="Cation efflux family protein"/>
    <property type="match status" value="1"/>
</dbReference>
<dbReference type="InterPro" id="IPR002524">
    <property type="entry name" value="Cation_efflux"/>
</dbReference>
<comment type="function">
    <text evidence="10">Mitochondrial metal transporter involved in mitochondrial iron accumulation.</text>
</comment>
<evidence type="ECO:0000256" key="6">
    <source>
        <dbReference type="ARBA" id="ARBA00022692"/>
    </source>
</evidence>
<evidence type="ECO:0000256" key="8">
    <source>
        <dbReference type="ARBA" id="ARBA00023065"/>
    </source>
</evidence>
<dbReference type="KEGG" id="ago:AGOS_AFL128C"/>
<evidence type="ECO:0000256" key="3">
    <source>
        <dbReference type="ARBA" id="ARBA00022434"/>
    </source>
</evidence>
<proteinExistence type="inferred from homology"/>
<dbReference type="NCBIfam" id="TIGR01297">
    <property type="entry name" value="CDF"/>
    <property type="match status" value="1"/>
</dbReference>
<sequence length="455" mass="49225">MIKLKIPGLFRFEVGPVVPWGRVRALHLYAARLQVRKAGSGDRRGEAEKALDKLEEFQAAKEGCAGHSHVHADGGHTHGHGGVSAARLAGLGGHTHTHGGNPLLLLDREAIRRNAGVKITWIGLLMNVGLATGKFVGGVVFHSQALIADAVHALSDLVSDFLTLFSVSLASRQPTQEFPYGYGKVETVGSLAVSSILAMAGLSIGWGSLCSILGPLVPHALLELAATHAHVHAHAHDLTNINAAWIAGGSIVLKEWIFRATRKVAQETQSNVLMANAWHHRIDSLTSLVALVTISSGYLLSIQSLDAFGGLLVSGLVVKTGYAGMKQAASELVDRCLPPTDTRYVDIHALTTRTLEQMISNNNAKRKYALHDLTVLASGPNTHAHLVLEVPRQRWDNVLSIEEFELVTEHLRSVLSQQVPHLRKVHIEFFGERPTQPAPEAHSHADSPHNHTHEH</sequence>
<name>Q755F1_EREGS</name>
<feature type="region of interest" description="Disordered" evidence="11">
    <location>
        <begin position="434"/>
        <end position="455"/>
    </location>
</feature>